<dbReference type="CDD" id="cd00112">
    <property type="entry name" value="LDLa"/>
    <property type="match status" value="2"/>
</dbReference>
<dbReference type="Gene3D" id="4.10.400.10">
    <property type="entry name" value="Low-density Lipoprotein Receptor"/>
    <property type="match status" value="2"/>
</dbReference>
<evidence type="ECO:0000256" key="3">
    <source>
        <dbReference type="SAM" id="Phobius"/>
    </source>
</evidence>
<dbReference type="EMBL" id="GELH01000192">
    <property type="protein sequence ID" value="JAS04080.1"/>
    <property type="molecule type" value="Transcribed_RNA"/>
</dbReference>
<dbReference type="PRINTS" id="PR00261">
    <property type="entry name" value="LDLRECEPTOR"/>
</dbReference>
<feature type="transmembrane region" description="Helical" evidence="3">
    <location>
        <begin position="308"/>
        <end position="336"/>
    </location>
</feature>
<keyword evidence="3" id="KW-1133">Transmembrane helix</keyword>
<comment type="caution">
    <text evidence="2">Lacks conserved residue(s) required for the propagation of feature annotation.</text>
</comment>
<dbReference type="PANTHER" id="PTHR24652">
    <property type="entry name" value="LOW-DENSITY LIPOPROTEIN RECEPTOR CLASS A DOMAIN-CONTAINING PROTEIN 2"/>
    <property type="match status" value="1"/>
</dbReference>
<dbReference type="PANTHER" id="PTHR24652:SF69">
    <property type="entry name" value="CUB DOMAIN-CONTAINING PROTEIN"/>
    <property type="match status" value="1"/>
</dbReference>
<keyword evidence="1 2" id="KW-1015">Disulfide bond</keyword>
<keyword evidence="3" id="KW-0472">Membrane</keyword>
<evidence type="ECO:0000256" key="2">
    <source>
        <dbReference type="PROSITE-ProRule" id="PRU00124"/>
    </source>
</evidence>
<dbReference type="PROSITE" id="PS50068">
    <property type="entry name" value="LDLRA_2"/>
    <property type="match status" value="2"/>
</dbReference>
<name>A0A194AQL1_PINFU</name>
<feature type="disulfide bond" evidence="2">
    <location>
        <begin position="89"/>
        <end position="101"/>
    </location>
</feature>
<dbReference type="AlphaFoldDB" id="A0A194AQL1"/>
<dbReference type="SMART" id="SM00192">
    <property type="entry name" value="LDLa"/>
    <property type="match status" value="2"/>
</dbReference>
<proteinExistence type="predicted"/>
<dbReference type="EMBL" id="GELH01000191">
    <property type="protein sequence ID" value="JAS04081.1"/>
    <property type="molecule type" value="Transcribed_RNA"/>
</dbReference>
<sequence>MARFLKVGMPPGNGVNCTDGRIDLIDGLRNPRPITAAQGICGSLPPPQYDYTTSNDSFMAVKISTNGPQAANFKIMMQSFQKVENGQTCFAGEFECNNNRCIRELNKCDGYDNCGDLSDETYDRCKPTVYLDEVCGMSITIYDMIKLKSSRSTSLIPSLACRVDLSSQTGGGFGGSPRILAHVRNLNLQPATLGLCQRSRIDMYDGIRDPFVITGKNGLCGQSSGGNYATYNDSFLSLELKTDPQPQIGSFDFTVTSFHVNEGQGCSSGEWQCSNLRCIDDYLRCNGYNNCGDNSDETDDLCQILETLAGGAIAAIVIGALLFAVGFPLLMFYVLCHKKKTSYTSI</sequence>
<dbReference type="InterPro" id="IPR023415">
    <property type="entry name" value="LDLR_class-A_CS"/>
</dbReference>
<dbReference type="InterPro" id="IPR036055">
    <property type="entry name" value="LDL_receptor-like_sf"/>
</dbReference>
<feature type="disulfide bond" evidence="2">
    <location>
        <begin position="273"/>
        <end position="291"/>
    </location>
</feature>
<dbReference type="InterPro" id="IPR042333">
    <property type="entry name" value="LRAD2/Mig-13-like"/>
</dbReference>
<reference evidence="4" key="1">
    <citation type="submission" date="2016-03" db="EMBL/GenBank/DDBJ databases">
        <authorList>
            <person name="Ploux O."/>
        </authorList>
    </citation>
    <scope>NUCLEOTIDE SEQUENCE</scope>
    <source>
        <tissue evidence="4">Mantle</tissue>
    </source>
</reference>
<keyword evidence="3" id="KW-0812">Transmembrane</keyword>
<evidence type="ECO:0000256" key="1">
    <source>
        <dbReference type="ARBA" id="ARBA00023157"/>
    </source>
</evidence>
<feature type="disulfide bond" evidence="2">
    <location>
        <begin position="96"/>
        <end position="114"/>
    </location>
</feature>
<dbReference type="InterPro" id="IPR002172">
    <property type="entry name" value="LDrepeatLR_classA_rpt"/>
</dbReference>
<organism evidence="4">
    <name type="scientific">Pinctada fucata</name>
    <name type="common">Akoya pearl oyster</name>
    <name type="synonym">Pinctada imbricata fucata</name>
    <dbReference type="NCBI Taxonomy" id="50426"/>
    <lineage>
        <taxon>Eukaryota</taxon>
        <taxon>Metazoa</taxon>
        <taxon>Spiralia</taxon>
        <taxon>Lophotrochozoa</taxon>
        <taxon>Mollusca</taxon>
        <taxon>Bivalvia</taxon>
        <taxon>Autobranchia</taxon>
        <taxon>Pteriomorphia</taxon>
        <taxon>Pterioida</taxon>
        <taxon>Pterioidea</taxon>
        <taxon>Pteriidae</taxon>
        <taxon>Pinctada</taxon>
    </lineage>
</organism>
<evidence type="ECO:0000313" key="4">
    <source>
        <dbReference type="EMBL" id="JAS04081.1"/>
    </source>
</evidence>
<accession>A0A194AQL1</accession>
<feature type="disulfide bond" evidence="2">
    <location>
        <begin position="266"/>
        <end position="278"/>
    </location>
</feature>
<protein>
    <recommendedName>
        <fullName evidence="5">CUB domain-containing protein</fullName>
    </recommendedName>
</protein>
<dbReference type="Pfam" id="PF00057">
    <property type="entry name" value="Ldl_recept_a"/>
    <property type="match status" value="2"/>
</dbReference>
<dbReference type="SUPFAM" id="SSF57424">
    <property type="entry name" value="LDL receptor-like module"/>
    <property type="match status" value="2"/>
</dbReference>
<evidence type="ECO:0008006" key="5">
    <source>
        <dbReference type="Google" id="ProtNLM"/>
    </source>
</evidence>
<dbReference type="PROSITE" id="PS01209">
    <property type="entry name" value="LDLRA_1"/>
    <property type="match status" value="2"/>
</dbReference>